<dbReference type="EMBL" id="CAMXCT010003059">
    <property type="protein sequence ID" value="CAI4002185.1"/>
    <property type="molecule type" value="Genomic_DNA"/>
</dbReference>
<dbReference type="EMBL" id="CAMXCT030003059">
    <property type="protein sequence ID" value="CAL4789497.1"/>
    <property type="molecule type" value="Genomic_DNA"/>
</dbReference>
<evidence type="ECO:0000313" key="3">
    <source>
        <dbReference type="Proteomes" id="UP001152797"/>
    </source>
</evidence>
<reference evidence="2 3" key="2">
    <citation type="submission" date="2024-05" db="EMBL/GenBank/DDBJ databases">
        <authorList>
            <person name="Chen Y."/>
            <person name="Shah S."/>
            <person name="Dougan E. K."/>
            <person name="Thang M."/>
            <person name="Chan C."/>
        </authorList>
    </citation>
    <scope>NUCLEOTIDE SEQUENCE [LARGE SCALE GENOMIC DNA]</scope>
</reference>
<reference evidence="1" key="1">
    <citation type="submission" date="2022-10" db="EMBL/GenBank/DDBJ databases">
        <authorList>
            <person name="Chen Y."/>
            <person name="Dougan E. K."/>
            <person name="Chan C."/>
            <person name="Rhodes N."/>
            <person name="Thang M."/>
        </authorList>
    </citation>
    <scope>NUCLEOTIDE SEQUENCE</scope>
</reference>
<organism evidence="1">
    <name type="scientific">Cladocopium goreaui</name>
    <dbReference type="NCBI Taxonomy" id="2562237"/>
    <lineage>
        <taxon>Eukaryota</taxon>
        <taxon>Sar</taxon>
        <taxon>Alveolata</taxon>
        <taxon>Dinophyceae</taxon>
        <taxon>Suessiales</taxon>
        <taxon>Symbiodiniaceae</taxon>
        <taxon>Cladocopium</taxon>
    </lineage>
</organism>
<evidence type="ECO:0000313" key="2">
    <source>
        <dbReference type="EMBL" id="CAL4789497.1"/>
    </source>
</evidence>
<keyword evidence="3" id="KW-1185">Reference proteome</keyword>
<name>A0A9P1G929_9DINO</name>
<sequence length="63" mass="7062">MRPEVSDAEQLLNSLQVEVDPTDSDPGHMEELLSEISGLFMRHEECGVVSGEPFLDLLEKSFQ</sequence>
<accession>A0A9P1G929</accession>
<evidence type="ECO:0000313" key="1">
    <source>
        <dbReference type="EMBL" id="CAI4002185.1"/>
    </source>
</evidence>
<dbReference type="AlphaFoldDB" id="A0A9P1G929"/>
<comment type="caution">
    <text evidence="1">The sequence shown here is derived from an EMBL/GenBank/DDBJ whole genome shotgun (WGS) entry which is preliminary data.</text>
</comment>
<protein>
    <submittedName>
        <fullName evidence="1">Uncharacterized protein</fullName>
    </submittedName>
</protein>
<gene>
    <name evidence="1" type="ORF">C1SCF055_LOCUS28155</name>
</gene>
<dbReference type="EMBL" id="CAMXCT020003059">
    <property type="protein sequence ID" value="CAL1155560.1"/>
    <property type="molecule type" value="Genomic_DNA"/>
</dbReference>
<proteinExistence type="predicted"/>
<dbReference type="Proteomes" id="UP001152797">
    <property type="component" value="Unassembled WGS sequence"/>
</dbReference>
<feature type="non-terminal residue" evidence="1">
    <location>
        <position position="63"/>
    </location>
</feature>